<sequence>MDIHDLPYRLKSARRKKRLVKDAFDKKLIELDKQRWKLRCQIRELPPIPLEKPYQSGYIRYFILRSDIARSDKAEFYQNLLNKINVKWWHHDKSFKKKKRRKGKYLYSEKEQKLREFDPEEFHSAKLNLSDAEKRCFYLKEIWDARRQCWKPTYAFTEQWRFVLVIRPHIIYTAKQIDEVLEQQLSAINKFIDWNNHWPRIRKLKDQTNNRWDWDFYEFPKYINEFKNKPKYTSKEAYLDH</sequence>
<proteinExistence type="predicted"/>
<reference evidence="1 2" key="1">
    <citation type="submission" date="2024-09" db="EMBL/GenBank/DDBJ databases">
        <authorList>
            <person name="Sun Q."/>
            <person name="Mori K."/>
        </authorList>
    </citation>
    <scope>NUCLEOTIDE SEQUENCE [LARGE SCALE GENOMIC DNA]</scope>
    <source>
        <strain evidence="1 2">NCAIM B.02415</strain>
    </source>
</reference>
<dbReference type="EMBL" id="JBHLTS010000068">
    <property type="protein sequence ID" value="MFC0516840.1"/>
    <property type="molecule type" value="Genomic_DNA"/>
</dbReference>
<dbReference type="Proteomes" id="UP001589828">
    <property type="component" value="Unassembled WGS sequence"/>
</dbReference>
<organism evidence="1 2">
    <name type="scientific">Mucilaginibacter angelicae</name>
    <dbReference type="NCBI Taxonomy" id="869718"/>
    <lineage>
        <taxon>Bacteria</taxon>
        <taxon>Pseudomonadati</taxon>
        <taxon>Bacteroidota</taxon>
        <taxon>Sphingobacteriia</taxon>
        <taxon>Sphingobacteriales</taxon>
        <taxon>Sphingobacteriaceae</taxon>
        <taxon>Mucilaginibacter</taxon>
    </lineage>
</organism>
<accession>A0ABV6LBR8</accession>
<comment type="caution">
    <text evidence="1">The sequence shown here is derived from an EMBL/GenBank/DDBJ whole genome shotgun (WGS) entry which is preliminary data.</text>
</comment>
<dbReference type="RefSeq" id="WP_377024608.1">
    <property type="nucleotide sequence ID" value="NZ_JBHLTS010000068.1"/>
</dbReference>
<evidence type="ECO:0000313" key="1">
    <source>
        <dbReference type="EMBL" id="MFC0516840.1"/>
    </source>
</evidence>
<keyword evidence="2" id="KW-1185">Reference proteome</keyword>
<name>A0ABV6LBR8_9SPHI</name>
<gene>
    <name evidence="1" type="ORF">ACFFGT_21715</name>
</gene>
<evidence type="ECO:0000313" key="2">
    <source>
        <dbReference type="Proteomes" id="UP001589828"/>
    </source>
</evidence>
<protein>
    <submittedName>
        <fullName evidence="1">Uncharacterized protein</fullName>
    </submittedName>
</protein>